<accession>A0A6J5KQA9</accession>
<organism evidence="1">
    <name type="scientific">uncultured Caudovirales phage</name>
    <dbReference type="NCBI Taxonomy" id="2100421"/>
    <lineage>
        <taxon>Viruses</taxon>
        <taxon>Duplodnaviria</taxon>
        <taxon>Heunggongvirae</taxon>
        <taxon>Uroviricota</taxon>
        <taxon>Caudoviricetes</taxon>
        <taxon>Peduoviridae</taxon>
        <taxon>Maltschvirus</taxon>
        <taxon>Maltschvirus maltsch</taxon>
    </lineage>
</organism>
<dbReference type="EMBL" id="LR796169">
    <property type="protein sequence ID" value="CAB4123412.1"/>
    <property type="molecule type" value="Genomic_DNA"/>
</dbReference>
<sequence>MNIKDIKVTFEHTTGELELLLAGLRKLPMELVQKLHDEMIAKANASVAEQVAKAKQTEETVAVGVTPVETE</sequence>
<reference evidence="1" key="1">
    <citation type="submission" date="2020-04" db="EMBL/GenBank/DDBJ databases">
        <authorList>
            <person name="Chiriac C."/>
            <person name="Salcher M."/>
            <person name="Ghai R."/>
            <person name="Kavagutti S V."/>
        </authorList>
    </citation>
    <scope>NUCLEOTIDE SEQUENCE</scope>
</reference>
<name>A0A6J5KQA9_9CAUD</name>
<protein>
    <submittedName>
        <fullName evidence="1">Uncharacterized protein</fullName>
    </submittedName>
</protein>
<gene>
    <name evidence="1" type="ORF">UFOVP42_58</name>
</gene>
<evidence type="ECO:0000313" key="1">
    <source>
        <dbReference type="EMBL" id="CAB4123412.1"/>
    </source>
</evidence>
<proteinExistence type="predicted"/>